<feature type="compositionally biased region" description="Low complexity" evidence="1">
    <location>
        <begin position="622"/>
        <end position="634"/>
    </location>
</feature>
<evidence type="ECO:0000313" key="4">
    <source>
        <dbReference type="EMBL" id="GJT51592.1"/>
    </source>
</evidence>
<reference evidence="4" key="1">
    <citation type="journal article" date="2022" name="Int. J. Mol. Sci.">
        <title>Draft Genome of Tanacetum Coccineum: Genomic Comparison of Closely Related Tanacetum-Family Plants.</title>
        <authorList>
            <person name="Yamashiro T."/>
            <person name="Shiraishi A."/>
            <person name="Nakayama K."/>
            <person name="Satake H."/>
        </authorList>
    </citation>
    <scope>NUCLEOTIDE SEQUENCE</scope>
</reference>
<gene>
    <name evidence="4" type="ORF">Tco_0977749</name>
</gene>
<feature type="compositionally biased region" description="Polar residues" evidence="1">
    <location>
        <begin position="680"/>
        <end position="689"/>
    </location>
</feature>
<feature type="transmembrane region" description="Helical" evidence="2">
    <location>
        <begin position="1254"/>
        <end position="1280"/>
    </location>
</feature>
<dbReference type="Pfam" id="PF07727">
    <property type="entry name" value="RVT_2"/>
    <property type="match status" value="1"/>
</dbReference>
<proteinExistence type="predicted"/>
<dbReference type="InterPro" id="IPR001584">
    <property type="entry name" value="Integrase_cat-core"/>
</dbReference>
<dbReference type="PANTHER" id="PTHR11439:SF495">
    <property type="entry name" value="REVERSE TRANSCRIPTASE, RNA-DEPENDENT DNA POLYMERASE-RELATED"/>
    <property type="match status" value="1"/>
</dbReference>
<evidence type="ECO:0000313" key="5">
    <source>
        <dbReference type="Proteomes" id="UP001151760"/>
    </source>
</evidence>
<feature type="region of interest" description="Disordered" evidence="1">
    <location>
        <begin position="674"/>
        <end position="696"/>
    </location>
</feature>
<dbReference type="InterPro" id="IPR036397">
    <property type="entry name" value="RNaseH_sf"/>
</dbReference>
<feature type="transmembrane region" description="Helical" evidence="2">
    <location>
        <begin position="1218"/>
        <end position="1242"/>
    </location>
</feature>
<keyword evidence="5" id="KW-1185">Reference proteome</keyword>
<dbReference type="PANTHER" id="PTHR11439">
    <property type="entry name" value="GAG-POL-RELATED RETROTRANSPOSON"/>
    <property type="match status" value="1"/>
</dbReference>
<dbReference type="InterPro" id="IPR057670">
    <property type="entry name" value="SH3_retrovirus"/>
</dbReference>
<evidence type="ECO:0000256" key="1">
    <source>
        <dbReference type="SAM" id="MobiDB-lite"/>
    </source>
</evidence>
<accession>A0ABQ5ELD6</accession>
<feature type="transmembrane region" description="Helical" evidence="2">
    <location>
        <begin position="1292"/>
        <end position="1315"/>
    </location>
</feature>
<name>A0ABQ5ELD6_9ASTR</name>
<dbReference type="Pfam" id="PF25597">
    <property type="entry name" value="SH3_retrovirus"/>
    <property type="match status" value="1"/>
</dbReference>
<keyword evidence="2" id="KW-0472">Membrane</keyword>
<keyword evidence="2" id="KW-0812">Transmembrane</keyword>
<dbReference type="Gene3D" id="3.30.420.10">
    <property type="entry name" value="Ribonuclease H-like superfamily/Ribonuclease H"/>
    <property type="match status" value="1"/>
</dbReference>
<sequence>MKTKKSPTICNSGPDLTEGRFRCYKMSHWDILPGSVIEDIADKARYSAFKVTEVKTDEPKALVSVDSMVNWSDHAAENKTGEVEKVYGMMAGLHADNGGADVSEAAAEFAMMGISPKAYQNAVKTLESQKDWYHKTQIALEEKIRILTANLENTANTLSYTEKLHDQAQKEKKEWEVKFEATLARFEKWKESSKKCKWFVKAGEIACCSTSITGTYMPTPYKSDIEETQVMTSLQTQRPMHPVIQASRPRPKTSHLLLISRSCQADVEGPKFQLLAVPKYSLHLVAQEDMTGNKEKLLDDLVQVKGGIVQIWSGMDFQLPDEIAKASLDESTRLHRRMAHVNFKTINKLAKDGQGVAERKNRTLIEAARTMLADSKLPTMFWTEAVSTACYVLNRVSITNPHNKTPYELISGKVPQIGHLKPFGCQVTILNTSDHLGKFEGKADEGYLVGYAPNSKAYRVYNLTNKRVEETMNLRFLEDKPNVQGIGHEWYFDLDYLTDSLGYTRFKTDKPAGTQETNINAGTQDHDSDSEVDEQVIVVPSFPSNSFAGPSSSNGPSVMERNADFAEELAKLQRQEYEAKDAAARYGYLFSQATAEILSQAEAEIRNQGVSADRDPAGIDSAGGVSAGSTSAGSDPAGGNPAGHFQPAGSYEPADQGNPAVSTSVSADFIPVHADESTLPPGQSLGSSENTKRFPVPSDVCKDQLSSGIFTSSSYDDDFSATLTNLAPAVEVNPVPTKRVNTIHPQSQILGDLASPVLTRSRAQKSKFGERQWILKNQGDAEGIVVRNKDKVGSLETQTREGIDYDEAFAPMDVKSALFLYGEIEEECVISLSLMALKILTSQRYRVVKALYGLHQAPRAWYARLSAFLLQHNYRRGTIDKTLFIKKDSRDILLVQVYVDDIIFGSTNKAWCEEFEVLMQGEFEMSAMGEMNFFLGLQVKQLPDGIFISQDKYVKDMLTKFDMESVRTATTPYEAAKTKLKDETDPPVNVHLYRSMIGSLMYLTASRPDIMFAVSACSRHQVTPLTSHLNAVKKIFKYLKGQPKLGLWYPKDSPFQLEAYSDSDYAGSHGDRKSTTGGCQFLGRRLISWQCKKQTIVATSSTEAEYVAAASCCAQVLWIQNQLLDYGFNFMNTKIFIDNQSTICIVKNPVFHQRTKHIEIRHHFIRDANEKNLIQVLKIHTDDNVADLLTKAFDGPRFEYLVVHIGMLDMVVSAGSTMILLVVNLPAGCFVSAGSTMILLYYDYAAMEYADGSVYMLVGILLLVDSFPLIGCVFLLSAWFLLIGCLFLLAEYIHAAGVVYAAYTSIYAAELFLLCSV</sequence>
<protein>
    <submittedName>
        <fullName evidence="4">Ribonuclease H-like domain-containing protein</fullName>
    </submittedName>
</protein>
<organism evidence="4 5">
    <name type="scientific">Tanacetum coccineum</name>
    <dbReference type="NCBI Taxonomy" id="301880"/>
    <lineage>
        <taxon>Eukaryota</taxon>
        <taxon>Viridiplantae</taxon>
        <taxon>Streptophyta</taxon>
        <taxon>Embryophyta</taxon>
        <taxon>Tracheophyta</taxon>
        <taxon>Spermatophyta</taxon>
        <taxon>Magnoliopsida</taxon>
        <taxon>eudicotyledons</taxon>
        <taxon>Gunneridae</taxon>
        <taxon>Pentapetalae</taxon>
        <taxon>asterids</taxon>
        <taxon>campanulids</taxon>
        <taxon>Asterales</taxon>
        <taxon>Asteraceae</taxon>
        <taxon>Asteroideae</taxon>
        <taxon>Anthemideae</taxon>
        <taxon>Anthemidinae</taxon>
        <taxon>Tanacetum</taxon>
    </lineage>
</organism>
<dbReference type="Proteomes" id="UP001151760">
    <property type="component" value="Unassembled WGS sequence"/>
</dbReference>
<dbReference type="CDD" id="cd09272">
    <property type="entry name" value="RNase_HI_RT_Ty1"/>
    <property type="match status" value="1"/>
</dbReference>
<dbReference type="PROSITE" id="PS50994">
    <property type="entry name" value="INTEGRASE"/>
    <property type="match status" value="1"/>
</dbReference>
<dbReference type="InterPro" id="IPR043502">
    <property type="entry name" value="DNA/RNA_pol_sf"/>
</dbReference>
<feature type="region of interest" description="Disordered" evidence="1">
    <location>
        <begin position="608"/>
        <end position="662"/>
    </location>
</feature>
<comment type="caution">
    <text evidence="4">The sequence shown here is derived from an EMBL/GenBank/DDBJ whole genome shotgun (WGS) entry which is preliminary data.</text>
</comment>
<dbReference type="SUPFAM" id="SSF56672">
    <property type="entry name" value="DNA/RNA polymerases"/>
    <property type="match status" value="1"/>
</dbReference>
<evidence type="ECO:0000259" key="3">
    <source>
        <dbReference type="PROSITE" id="PS50994"/>
    </source>
</evidence>
<feature type="region of interest" description="Disordered" evidence="1">
    <location>
        <begin position="508"/>
        <end position="530"/>
    </location>
</feature>
<feature type="domain" description="Integrase catalytic" evidence="3">
    <location>
        <begin position="245"/>
        <end position="414"/>
    </location>
</feature>
<reference evidence="4" key="2">
    <citation type="submission" date="2022-01" db="EMBL/GenBank/DDBJ databases">
        <authorList>
            <person name="Yamashiro T."/>
            <person name="Shiraishi A."/>
            <person name="Satake H."/>
            <person name="Nakayama K."/>
        </authorList>
    </citation>
    <scope>NUCLEOTIDE SEQUENCE</scope>
</reference>
<feature type="compositionally biased region" description="Polar residues" evidence="1">
    <location>
        <begin position="514"/>
        <end position="523"/>
    </location>
</feature>
<dbReference type="InterPro" id="IPR013103">
    <property type="entry name" value="RVT_2"/>
</dbReference>
<dbReference type="SUPFAM" id="SSF53098">
    <property type="entry name" value="Ribonuclease H-like"/>
    <property type="match status" value="1"/>
</dbReference>
<evidence type="ECO:0000256" key="2">
    <source>
        <dbReference type="SAM" id="Phobius"/>
    </source>
</evidence>
<dbReference type="EMBL" id="BQNB010016421">
    <property type="protein sequence ID" value="GJT51592.1"/>
    <property type="molecule type" value="Genomic_DNA"/>
</dbReference>
<keyword evidence="2" id="KW-1133">Transmembrane helix</keyword>
<dbReference type="InterPro" id="IPR012337">
    <property type="entry name" value="RNaseH-like_sf"/>
</dbReference>